<dbReference type="PANTHER" id="PTHR39466">
    <property type="entry name" value="RGS DOMAIN-CONTAINING PROTEIN"/>
    <property type="match status" value="1"/>
</dbReference>
<feature type="transmembrane region" description="Helical" evidence="2">
    <location>
        <begin position="280"/>
        <end position="301"/>
    </location>
</feature>
<sequence length="425" mass="47993">MRLPTWLRWYKKPAYRDIKEYSSAVRSGQRSLSPDGRNAGLIPPHLSLERVLENKTCSPMSLYDFYMYLRHIEFSPENLEFYLWFKNYEARWNKHASREDIGITEEKVPPVFTTSHTNSSEEELRASEHSSSPYDMSAMELASQPVNQIIQAAIPSAACMAITRPKPTAMDRIKSFANYMSPTSAPSCQIAGLGDIGVVQGFDAREELDSVIQLYLLPSSPKELNIPPAMRDAALAALENSASTDPRHLAPIAAHVYALLRTCSHPNFLRLGVANGTLETVCVATSLGIVLTTVGFLFTFIRGFVPFTGAHSRWNLFGSWGFWFLGLSFVLSGLRGSCFFLLLFSRRQPLPWERFDDKASVSSNRSGIAKVIGRLMIFDRKMRVKDVHLRRLQRKIVLQSLLWGAIFATIGVLVFIFLPMWKETR</sequence>
<evidence type="ECO:0000256" key="1">
    <source>
        <dbReference type="SAM" id="MobiDB-lite"/>
    </source>
</evidence>
<dbReference type="AlphaFoldDB" id="A0A9P8VB08"/>
<dbReference type="EMBL" id="JAGSXJ010000013">
    <property type="protein sequence ID" value="KAH6686445.1"/>
    <property type="molecule type" value="Genomic_DNA"/>
</dbReference>
<dbReference type="InterPro" id="IPR036305">
    <property type="entry name" value="RGS_sf"/>
</dbReference>
<keyword evidence="2" id="KW-0472">Membrane</keyword>
<feature type="transmembrane region" description="Helical" evidence="2">
    <location>
        <begin position="400"/>
        <end position="421"/>
    </location>
</feature>
<proteinExistence type="predicted"/>
<evidence type="ECO:0000256" key="2">
    <source>
        <dbReference type="SAM" id="Phobius"/>
    </source>
</evidence>
<dbReference type="OrthoDB" id="3232309at2759"/>
<dbReference type="SUPFAM" id="SSF48097">
    <property type="entry name" value="Regulator of G-protein signaling, RGS"/>
    <property type="match status" value="1"/>
</dbReference>
<dbReference type="Gene3D" id="1.10.167.10">
    <property type="entry name" value="Regulator of G-protein Signalling 4, domain 2"/>
    <property type="match status" value="1"/>
</dbReference>
<keyword evidence="2" id="KW-1133">Transmembrane helix</keyword>
<dbReference type="Proteomes" id="UP000770015">
    <property type="component" value="Unassembled WGS sequence"/>
</dbReference>
<gene>
    <name evidence="3" type="ORF">F5X68DRAFT_276457</name>
</gene>
<dbReference type="PANTHER" id="PTHR39466:SF1">
    <property type="entry name" value="RGS DOMAIN-CONTAINING PROTEIN"/>
    <property type="match status" value="1"/>
</dbReference>
<accession>A0A9P8VB08</accession>
<keyword evidence="4" id="KW-1185">Reference proteome</keyword>
<keyword evidence="2" id="KW-0812">Transmembrane</keyword>
<evidence type="ECO:0000313" key="3">
    <source>
        <dbReference type="EMBL" id="KAH6686445.1"/>
    </source>
</evidence>
<reference evidence="3" key="1">
    <citation type="journal article" date="2021" name="Nat. Commun.">
        <title>Genetic determinants of endophytism in the Arabidopsis root mycobiome.</title>
        <authorList>
            <person name="Mesny F."/>
            <person name="Miyauchi S."/>
            <person name="Thiergart T."/>
            <person name="Pickel B."/>
            <person name="Atanasova L."/>
            <person name="Karlsson M."/>
            <person name="Huettel B."/>
            <person name="Barry K.W."/>
            <person name="Haridas S."/>
            <person name="Chen C."/>
            <person name="Bauer D."/>
            <person name="Andreopoulos W."/>
            <person name="Pangilinan J."/>
            <person name="LaButti K."/>
            <person name="Riley R."/>
            <person name="Lipzen A."/>
            <person name="Clum A."/>
            <person name="Drula E."/>
            <person name="Henrissat B."/>
            <person name="Kohler A."/>
            <person name="Grigoriev I.V."/>
            <person name="Martin F.M."/>
            <person name="Hacquard S."/>
        </authorList>
    </citation>
    <scope>NUCLEOTIDE SEQUENCE</scope>
    <source>
        <strain evidence="3">MPI-SDFR-AT-0117</strain>
    </source>
</reference>
<dbReference type="InterPro" id="IPR044926">
    <property type="entry name" value="RGS_subdomain_2"/>
</dbReference>
<comment type="caution">
    <text evidence="3">The sequence shown here is derived from an EMBL/GenBank/DDBJ whole genome shotgun (WGS) entry which is preliminary data.</text>
</comment>
<name>A0A9P8VB08_9PEZI</name>
<protein>
    <recommendedName>
        <fullName evidence="5">RGS domain-containing protein</fullName>
    </recommendedName>
</protein>
<evidence type="ECO:0000313" key="4">
    <source>
        <dbReference type="Proteomes" id="UP000770015"/>
    </source>
</evidence>
<evidence type="ECO:0008006" key="5">
    <source>
        <dbReference type="Google" id="ProtNLM"/>
    </source>
</evidence>
<feature type="region of interest" description="Disordered" evidence="1">
    <location>
        <begin position="111"/>
        <end position="131"/>
    </location>
</feature>
<organism evidence="3 4">
    <name type="scientific">Plectosphaerella plurivora</name>
    <dbReference type="NCBI Taxonomy" id="936078"/>
    <lineage>
        <taxon>Eukaryota</taxon>
        <taxon>Fungi</taxon>
        <taxon>Dikarya</taxon>
        <taxon>Ascomycota</taxon>
        <taxon>Pezizomycotina</taxon>
        <taxon>Sordariomycetes</taxon>
        <taxon>Hypocreomycetidae</taxon>
        <taxon>Glomerellales</taxon>
        <taxon>Plectosphaerellaceae</taxon>
        <taxon>Plectosphaerella</taxon>
    </lineage>
</organism>
<feature type="transmembrane region" description="Helical" evidence="2">
    <location>
        <begin position="321"/>
        <end position="344"/>
    </location>
</feature>